<evidence type="ECO:0000256" key="2">
    <source>
        <dbReference type="ARBA" id="ARBA00022679"/>
    </source>
</evidence>
<keyword evidence="12" id="KW-1185">Reference proteome</keyword>
<dbReference type="InterPro" id="IPR039551">
    <property type="entry name" value="Cho/carn_acyl_trans"/>
</dbReference>
<evidence type="ECO:0000256" key="6">
    <source>
        <dbReference type="ARBA" id="ARBA00040495"/>
    </source>
</evidence>
<evidence type="ECO:0000256" key="4">
    <source>
        <dbReference type="ARBA" id="ARBA00023315"/>
    </source>
</evidence>
<dbReference type="GO" id="GO:0043005">
    <property type="term" value="C:neuron projection"/>
    <property type="evidence" value="ECO:0007669"/>
    <property type="project" value="TreeGrafter"/>
</dbReference>
<comment type="caution">
    <text evidence="11">The sequence shown here is derived from an EMBL/GenBank/DDBJ whole genome shotgun (WGS) entry which is preliminary data.</text>
</comment>
<dbReference type="Proteomes" id="UP000494165">
    <property type="component" value="Unassembled WGS sequence"/>
</dbReference>
<dbReference type="InterPro" id="IPR023213">
    <property type="entry name" value="CAT-like_dom_sf"/>
</dbReference>
<dbReference type="OrthoDB" id="240216at2759"/>
<accession>A0A8S1DE15</accession>
<comment type="similarity">
    <text evidence="1 8">Belongs to the carnitine/choline acetyltransferase family.</text>
</comment>
<keyword evidence="4 8" id="KW-0012">Acyltransferase</keyword>
<proteinExistence type="inferred from homology"/>
<dbReference type="PANTHER" id="PTHR22589:SF14">
    <property type="entry name" value="CHOLINE O-ACETYLTRANSFERASE"/>
    <property type="match status" value="1"/>
</dbReference>
<name>A0A8S1DE15_9INSE</name>
<evidence type="ECO:0000313" key="11">
    <source>
        <dbReference type="EMBL" id="CAB3380698.1"/>
    </source>
</evidence>
<dbReference type="GO" id="GO:0004102">
    <property type="term" value="F:choline O-acetyltransferase activity"/>
    <property type="evidence" value="ECO:0007669"/>
    <property type="project" value="UniProtKB-EC"/>
</dbReference>
<organism evidence="11 12">
    <name type="scientific">Cloeon dipterum</name>
    <dbReference type="NCBI Taxonomy" id="197152"/>
    <lineage>
        <taxon>Eukaryota</taxon>
        <taxon>Metazoa</taxon>
        <taxon>Ecdysozoa</taxon>
        <taxon>Arthropoda</taxon>
        <taxon>Hexapoda</taxon>
        <taxon>Insecta</taxon>
        <taxon>Pterygota</taxon>
        <taxon>Palaeoptera</taxon>
        <taxon>Ephemeroptera</taxon>
        <taxon>Pisciforma</taxon>
        <taxon>Baetidae</taxon>
        <taxon>Cloeon</taxon>
    </lineage>
</organism>
<sequence>MVSFLTVRLSYFQILGWKDAIWSLPKRFFSSAPGKENSGFTSNEGSSFMGEREDGKNKFKSGADLPKLPVPSVEQTISKYLQFARVILKDAEFERTRRCVQAFQTNEAPKLQAILLERHKNHDNWAYEWWLNDMYLGNPLALPINSNPGMVLPPRSPMNLSEQAALAARLATGLLKHKEILDHGGIPQERATSREKGQPLCMTQFYRLLTSCRVPSVPRDMLITEPCSPRSQEHIIVACKNQFYLVLLKKDGCAVSEENIAAAVQGIVKDANARFSMNNLQPAIGLLTTNRRDTWAQVREQLAQSDKNCENMELIQSSLALICMDEPLPVTFNYRGLSDEKGHRVGVRDETNMAHQMIHGGGSAHNSSNRWFDKTVQLILCSDGVWGLCYEHSPAEGVAMVQLVEQLHKQAQEPLTYSKTSIPAPQPLQWQMSGPLHQHIQSAANSLNSSVQDLDFYVYRFTNYGKEYIKSCKVSPDAYIQLALQLAYFRLNRKLTATYESASTRRFQMGRVDCIRSASLEAMAWVEKMCHLEIENDNRNLLQQCLDLFDDAVTKQTSEMVDNILGQGIDIHLLGWKQAAKEHYQMEPDLFADDAFKKLNHFSLSTSQVGTVSDSFMGYGPVVPDGYGASYNPRKDSITFCLSAFISCELTSTWKFANSLEKSLLSMQRLLTTRIKESRAGFEAHNAKTAKYLSMLDELKQ</sequence>
<dbReference type="PROSITE" id="PS00440">
    <property type="entry name" value="ACYLTRANSF_C_2"/>
    <property type="match status" value="1"/>
</dbReference>
<evidence type="ECO:0000256" key="1">
    <source>
        <dbReference type="ARBA" id="ARBA00005232"/>
    </source>
</evidence>
<dbReference type="GO" id="GO:0045202">
    <property type="term" value="C:synapse"/>
    <property type="evidence" value="ECO:0007669"/>
    <property type="project" value="GOC"/>
</dbReference>
<feature type="domain" description="Choline/carnitine acyltransferase" evidence="10">
    <location>
        <begin position="68"/>
        <end position="662"/>
    </location>
</feature>
<dbReference type="Gene3D" id="3.30.559.70">
    <property type="entry name" value="Choline/Carnitine o-acyltransferase, domain 2"/>
    <property type="match status" value="1"/>
</dbReference>
<dbReference type="GO" id="GO:0008292">
    <property type="term" value="P:acetylcholine biosynthetic process"/>
    <property type="evidence" value="ECO:0007669"/>
    <property type="project" value="TreeGrafter"/>
</dbReference>
<evidence type="ECO:0000256" key="7">
    <source>
        <dbReference type="PIRSR" id="PIRSR600542-1"/>
    </source>
</evidence>
<dbReference type="Pfam" id="PF00755">
    <property type="entry name" value="Carn_acyltransf"/>
    <property type="match status" value="1"/>
</dbReference>
<dbReference type="AlphaFoldDB" id="A0A8S1DE15"/>
<keyword evidence="3" id="KW-0530">Neurotransmitter biosynthesis</keyword>
<dbReference type="PROSITE" id="PS00439">
    <property type="entry name" value="ACYLTRANSF_C_1"/>
    <property type="match status" value="1"/>
</dbReference>
<dbReference type="InterPro" id="IPR042231">
    <property type="entry name" value="Cho/carn_acyl_trans_2"/>
</dbReference>
<dbReference type="EMBL" id="CADEPI010000214">
    <property type="protein sequence ID" value="CAB3380698.1"/>
    <property type="molecule type" value="Genomic_DNA"/>
</dbReference>
<protein>
    <recommendedName>
        <fullName evidence="6">Choline O-acetyltransferase</fullName>
        <ecNumber evidence="5">2.3.1.6</ecNumber>
    </recommendedName>
</protein>
<reference evidence="11 12" key="1">
    <citation type="submission" date="2020-04" db="EMBL/GenBank/DDBJ databases">
        <authorList>
            <person name="Alioto T."/>
            <person name="Alioto T."/>
            <person name="Gomez Garrido J."/>
        </authorList>
    </citation>
    <scope>NUCLEOTIDE SEQUENCE [LARGE SCALE GENOMIC DNA]</scope>
</reference>
<evidence type="ECO:0000256" key="9">
    <source>
        <dbReference type="SAM" id="MobiDB-lite"/>
    </source>
</evidence>
<dbReference type="Gene3D" id="3.30.559.10">
    <property type="entry name" value="Chloramphenicol acetyltransferase-like domain"/>
    <property type="match status" value="1"/>
</dbReference>
<dbReference type="GO" id="GO:0005737">
    <property type="term" value="C:cytoplasm"/>
    <property type="evidence" value="ECO:0007669"/>
    <property type="project" value="TreeGrafter"/>
</dbReference>
<evidence type="ECO:0000256" key="5">
    <source>
        <dbReference type="ARBA" id="ARBA00039091"/>
    </source>
</evidence>
<dbReference type="SUPFAM" id="SSF52777">
    <property type="entry name" value="CoA-dependent acyltransferases"/>
    <property type="match status" value="2"/>
</dbReference>
<keyword evidence="2 8" id="KW-0808">Transferase</keyword>
<feature type="active site" description="Proton acceptor" evidence="7">
    <location>
        <position position="392"/>
    </location>
</feature>
<dbReference type="InterPro" id="IPR000542">
    <property type="entry name" value="Carn_acyl_trans"/>
</dbReference>
<dbReference type="EC" id="2.3.1.6" evidence="5"/>
<dbReference type="GO" id="GO:0007274">
    <property type="term" value="P:neuromuscular synaptic transmission"/>
    <property type="evidence" value="ECO:0007669"/>
    <property type="project" value="TreeGrafter"/>
</dbReference>
<dbReference type="PANTHER" id="PTHR22589">
    <property type="entry name" value="CARNITINE O-ACYLTRANSFERASE"/>
    <property type="match status" value="1"/>
</dbReference>
<gene>
    <name evidence="11" type="ORF">CLODIP_2_CD07439</name>
</gene>
<evidence type="ECO:0000313" key="12">
    <source>
        <dbReference type="Proteomes" id="UP000494165"/>
    </source>
</evidence>
<evidence type="ECO:0000256" key="3">
    <source>
        <dbReference type="ARBA" id="ARBA00022979"/>
    </source>
</evidence>
<feature type="region of interest" description="Disordered" evidence="9">
    <location>
        <begin position="33"/>
        <end position="55"/>
    </location>
</feature>
<evidence type="ECO:0000256" key="8">
    <source>
        <dbReference type="RuleBase" id="RU003801"/>
    </source>
</evidence>
<evidence type="ECO:0000259" key="10">
    <source>
        <dbReference type="Pfam" id="PF00755"/>
    </source>
</evidence>